<dbReference type="AlphaFoldDB" id="A0A382W2Z0"/>
<name>A0A382W2Z0_9ZZZZ</name>
<organism evidence="1">
    <name type="scientific">marine metagenome</name>
    <dbReference type="NCBI Taxonomy" id="408172"/>
    <lineage>
        <taxon>unclassified sequences</taxon>
        <taxon>metagenomes</taxon>
        <taxon>ecological metagenomes</taxon>
    </lineage>
</organism>
<dbReference type="EMBL" id="UINC01156623">
    <property type="protein sequence ID" value="SVD53147.1"/>
    <property type="molecule type" value="Genomic_DNA"/>
</dbReference>
<reference evidence="1" key="1">
    <citation type="submission" date="2018-05" db="EMBL/GenBank/DDBJ databases">
        <authorList>
            <person name="Lanie J.A."/>
            <person name="Ng W.-L."/>
            <person name="Kazmierczak K.M."/>
            <person name="Andrzejewski T.M."/>
            <person name="Davidsen T.M."/>
            <person name="Wayne K.J."/>
            <person name="Tettelin H."/>
            <person name="Glass J.I."/>
            <person name="Rusch D."/>
            <person name="Podicherti R."/>
            <person name="Tsui H.-C.T."/>
            <person name="Winkler M.E."/>
        </authorList>
    </citation>
    <scope>NUCLEOTIDE SEQUENCE</scope>
</reference>
<gene>
    <name evidence="1" type="ORF">METZ01_LOCUS406001</name>
</gene>
<feature type="non-terminal residue" evidence="1">
    <location>
        <position position="1"/>
    </location>
</feature>
<evidence type="ECO:0000313" key="1">
    <source>
        <dbReference type="EMBL" id="SVD53147.1"/>
    </source>
</evidence>
<accession>A0A382W2Z0</accession>
<sequence length="31" mass="3826">IRNLYLRQDLNPFWLPSGCHYETRLDQAHIR</sequence>
<protein>
    <submittedName>
        <fullName evidence="1">Uncharacterized protein</fullName>
    </submittedName>
</protein>
<proteinExistence type="predicted"/>